<dbReference type="EMBL" id="CP049801">
    <property type="protein sequence ID" value="QIO06867.1"/>
    <property type="molecule type" value="Genomic_DNA"/>
</dbReference>
<dbReference type="KEGG" id="asha:G8E00_13420"/>
<dbReference type="AlphaFoldDB" id="A0A6G8RY87"/>
<keyword evidence="1" id="KW-0472">Membrane</keyword>
<proteinExistence type="predicted"/>
<evidence type="ECO:0000313" key="3">
    <source>
        <dbReference type="Proteomes" id="UP000502297"/>
    </source>
</evidence>
<dbReference type="RefSeq" id="WP_166225374.1">
    <property type="nucleotide sequence ID" value="NZ_CP049801.1"/>
</dbReference>
<keyword evidence="3" id="KW-1185">Reference proteome</keyword>
<sequence length="324" mass="37942">MQNLERLWQIDADAHTAQDILDALHPWGGNPELRFHNTLPFFIVLCGLMNLIGGAILSTYIPFSLSVLWFMVCCAVAYMIYEPHRPIDDIISHLEMRIKLLKFDVQYNQIPKIIKTPSSDQLFINRLKHYFPLFDRGAEYNEIDDYAATIWTTREGQDFPVLLFRYHYVTELNVPNLDGTRQNVKEIHKDAWGAFVFNISPLGLAISNRRKEFFYPYKEEWYTSDIQINRQVKVFGCKRELIAKRLSPAFTLKVANLFEHVQGDLISHHNEHIMCFVGDRNLFKVRANKPKNGIHNISALRGYLRTLDMPDYEKFKKNMIELIT</sequence>
<evidence type="ECO:0000313" key="2">
    <source>
        <dbReference type="EMBL" id="QIO06867.1"/>
    </source>
</evidence>
<organism evidence="2 3">
    <name type="scientific">Acinetobacter shaoyimingii</name>
    <dbReference type="NCBI Taxonomy" id="2715164"/>
    <lineage>
        <taxon>Bacteria</taxon>
        <taxon>Pseudomonadati</taxon>
        <taxon>Pseudomonadota</taxon>
        <taxon>Gammaproteobacteria</taxon>
        <taxon>Moraxellales</taxon>
        <taxon>Moraxellaceae</taxon>
        <taxon>Acinetobacter</taxon>
    </lineage>
</organism>
<dbReference type="Proteomes" id="UP000502297">
    <property type="component" value="Chromosome"/>
</dbReference>
<keyword evidence="1" id="KW-1133">Transmembrane helix</keyword>
<feature type="transmembrane region" description="Helical" evidence="1">
    <location>
        <begin position="39"/>
        <end position="57"/>
    </location>
</feature>
<protein>
    <recommendedName>
        <fullName evidence="4">DUF3137 domain-containing protein</fullName>
    </recommendedName>
</protein>
<reference evidence="2 3" key="1">
    <citation type="submission" date="2020-03" db="EMBL/GenBank/DDBJ databases">
        <authorList>
            <person name="Zhu W."/>
        </authorList>
    </citation>
    <scope>NUCLEOTIDE SEQUENCE [LARGE SCALE GENOMIC DNA]</scope>
    <source>
        <strain evidence="2 3">323-1</strain>
    </source>
</reference>
<keyword evidence="1" id="KW-0812">Transmembrane</keyword>
<gene>
    <name evidence="2" type="ORF">G8E00_13420</name>
</gene>
<accession>A0A6G8RY87</accession>
<name>A0A6G8RY87_9GAMM</name>
<evidence type="ECO:0008006" key="4">
    <source>
        <dbReference type="Google" id="ProtNLM"/>
    </source>
</evidence>
<evidence type="ECO:0000256" key="1">
    <source>
        <dbReference type="SAM" id="Phobius"/>
    </source>
</evidence>